<dbReference type="PANTHER" id="PTHR42722">
    <property type="entry name" value="LEUCINE DEHYDROGENASE"/>
    <property type="match status" value="1"/>
</dbReference>
<dbReference type="PANTHER" id="PTHR42722:SF1">
    <property type="entry name" value="VALINE DEHYDROGENASE"/>
    <property type="match status" value="1"/>
</dbReference>
<dbReference type="InterPro" id="IPR036291">
    <property type="entry name" value="NAD(P)-bd_dom_sf"/>
</dbReference>
<keyword evidence="2 6" id="KW-0560">Oxidoreductase</keyword>
<dbReference type="InterPro" id="IPR006096">
    <property type="entry name" value="Glu/Leu/Phe/Val/Trp_DH_C"/>
</dbReference>
<organism evidence="8 9">
    <name type="scientific">Fluviispira sanaruensis</name>
    <dbReference type="NCBI Taxonomy" id="2493639"/>
    <lineage>
        <taxon>Bacteria</taxon>
        <taxon>Pseudomonadati</taxon>
        <taxon>Bdellovibrionota</taxon>
        <taxon>Oligoflexia</taxon>
        <taxon>Silvanigrellales</taxon>
        <taxon>Silvanigrellaceae</taxon>
        <taxon>Fluviispira</taxon>
    </lineage>
</organism>
<evidence type="ECO:0000256" key="2">
    <source>
        <dbReference type="ARBA" id="ARBA00023002"/>
    </source>
</evidence>
<keyword evidence="5" id="KW-0547">Nucleotide-binding</keyword>
<dbReference type="InterPro" id="IPR046346">
    <property type="entry name" value="Aminoacid_DH-like_N_sf"/>
</dbReference>
<dbReference type="InterPro" id="IPR006097">
    <property type="entry name" value="Glu/Leu/Phe/Val/Trp_DH_dimer"/>
</dbReference>
<evidence type="ECO:0000313" key="9">
    <source>
        <dbReference type="Proteomes" id="UP000291236"/>
    </source>
</evidence>
<dbReference type="OrthoDB" id="5288684at2"/>
<feature type="binding site" evidence="5">
    <location>
        <begin position="179"/>
        <end position="184"/>
    </location>
    <ligand>
        <name>NAD(+)</name>
        <dbReference type="ChEBI" id="CHEBI:57540"/>
    </ligand>
</feature>
<dbReference type="EMBL" id="AP019368">
    <property type="protein sequence ID" value="BBH52883.1"/>
    <property type="molecule type" value="Genomic_DNA"/>
</dbReference>
<dbReference type="Proteomes" id="UP000291236">
    <property type="component" value="Chromosome"/>
</dbReference>
<dbReference type="InterPro" id="IPR016211">
    <property type="entry name" value="Glu/Phe/Leu/Val/Trp_DH_bac/arc"/>
</dbReference>
<dbReference type="CDD" id="cd01075">
    <property type="entry name" value="NAD_bind_Leu_Phe_Val_DH"/>
    <property type="match status" value="1"/>
</dbReference>
<keyword evidence="9" id="KW-1185">Reference proteome</keyword>
<dbReference type="PROSITE" id="PS00074">
    <property type="entry name" value="GLFV_DEHYDROGENASE"/>
    <property type="match status" value="1"/>
</dbReference>
<dbReference type="AlphaFoldDB" id="A0A4P2VIF1"/>
<protein>
    <submittedName>
        <fullName evidence="8">Glu/Leu/Phe/Val dehydrogenase</fullName>
    </submittedName>
</protein>
<keyword evidence="3 5" id="KW-0520">NAD</keyword>
<dbReference type="KEGG" id="sbf:JCM31447_13260"/>
<evidence type="ECO:0000256" key="5">
    <source>
        <dbReference type="PIRSR" id="PIRSR000188-2"/>
    </source>
</evidence>
<dbReference type="Pfam" id="PF02812">
    <property type="entry name" value="ELFV_dehydrog_N"/>
    <property type="match status" value="1"/>
</dbReference>
<evidence type="ECO:0000256" key="4">
    <source>
        <dbReference type="PIRSR" id="PIRSR000188-1"/>
    </source>
</evidence>
<accession>A0A4P2VIF1</accession>
<evidence type="ECO:0000256" key="6">
    <source>
        <dbReference type="RuleBase" id="RU004417"/>
    </source>
</evidence>
<dbReference type="RefSeq" id="WP_130607742.1">
    <property type="nucleotide sequence ID" value="NZ_AP019368.1"/>
</dbReference>
<dbReference type="FunFam" id="3.40.50.10860:FF:000010">
    <property type="entry name" value="Leucine dehydrogenase"/>
    <property type="match status" value="1"/>
</dbReference>
<dbReference type="SUPFAM" id="SSF53223">
    <property type="entry name" value="Aminoacid dehydrogenase-like, N-terminal domain"/>
    <property type="match status" value="1"/>
</dbReference>
<evidence type="ECO:0000256" key="3">
    <source>
        <dbReference type="ARBA" id="ARBA00023027"/>
    </source>
</evidence>
<comment type="similarity">
    <text evidence="1 6">Belongs to the Glu/Leu/Phe/Val dehydrogenases family.</text>
</comment>
<feature type="active site" description="Proton donor/acceptor" evidence="4">
    <location>
        <position position="80"/>
    </location>
</feature>
<gene>
    <name evidence="8" type="ORF">JCM31447_13260</name>
</gene>
<sequence length="365" mass="39589">MKLFSHVEQMGHEQIVFCCDKESGLKAIIAIHDTTLGPALGGTRLLPYEKEDDAFNDVLRLSRGMTYKAACAGLALGGGKAVIIADPSQKSEAMFRSYGRFVESLNGRYITAEDMNTNVANMDHIRLETRYVTGVSAGLGGSGDPSIMTAKGVLYGIDASVKYRLGKSELRGIKIAVQGIGAVGKHLCKMLHDRGAQLYVTDIDDQKLKQAHSLYNATIVTEAELYALDVDVYAPCARGSVLNSSTIPKLKAKVIAGCANNQLEDEEKHAKILKENKILYAPDYVINAGGLINVANELTGYNLEKVESEIARIANTLDSIYIEADKLGLTTQEAAKRFAEKRIQSVANLKTMSSFKHSAIGNIIK</sequence>
<reference evidence="8 9" key="1">
    <citation type="submission" date="2018-12" db="EMBL/GenBank/DDBJ databases">
        <title>Rubrispira sanarue gen. nov., sp., nov., a member of the order Silvanigrellales, isolated from a brackish lake in Hamamatsu Japan.</title>
        <authorList>
            <person name="Maejima Y."/>
            <person name="Iino T."/>
            <person name="Muraguchi Y."/>
            <person name="Fukuda K."/>
            <person name="Nojiri H."/>
            <person name="Ohkuma M."/>
            <person name="Moriuchi R."/>
            <person name="Dohra H."/>
            <person name="Kimbara K."/>
            <person name="Shintani M."/>
        </authorList>
    </citation>
    <scope>NUCLEOTIDE SEQUENCE [LARGE SCALE GENOMIC DNA]</scope>
    <source>
        <strain evidence="8 9">RF1110005</strain>
    </source>
</reference>
<dbReference type="Pfam" id="PF00208">
    <property type="entry name" value="ELFV_dehydrog"/>
    <property type="match status" value="2"/>
</dbReference>
<dbReference type="InterPro" id="IPR006095">
    <property type="entry name" value="Glu/Leu/Phe/Val/Trp_DH"/>
</dbReference>
<dbReference type="GO" id="GO:0000166">
    <property type="term" value="F:nucleotide binding"/>
    <property type="evidence" value="ECO:0007669"/>
    <property type="project" value="UniProtKB-KW"/>
</dbReference>
<feature type="domain" description="Glutamate/phenylalanine/leucine/valine/L-tryptophan dehydrogenase C-terminal" evidence="7">
    <location>
        <begin position="143"/>
        <end position="351"/>
    </location>
</feature>
<dbReference type="SMART" id="SM00839">
    <property type="entry name" value="ELFV_dehydrog"/>
    <property type="match status" value="1"/>
</dbReference>
<dbReference type="GO" id="GO:0006520">
    <property type="term" value="P:amino acid metabolic process"/>
    <property type="evidence" value="ECO:0007669"/>
    <property type="project" value="InterPro"/>
</dbReference>
<evidence type="ECO:0000256" key="1">
    <source>
        <dbReference type="ARBA" id="ARBA00006382"/>
    </source>
</evidence>
<dbReference type="PIRSF" id="PIRSF000188">
    <property type="entry name" value="Phe_leu_dh"/>
    <property type="match status" value="1"/>
</dbReference>
<dbReference type="Gene3D" id="3.40.50.10860">
    <property type="entry name" value="Leucine Dehydrogenase, chain A, domain 1"/>
    <property type="match status" value="1"/>
</dbReference>
<name>A0A4P2VIF1_FLUSA</name>
<proteinExistence type="inferred from homology"/>
<dbReference type="InterPro" id="IPR033524">
    <property type="entry name" value="Glu/Leu/Phe/Val_DH_AS"/>
</dbReference>
<dbReference type="SUPFAM" id="SSF51735">
    <property type="entry name" value="NAD(P)-binding Rossmann-fold domains"/>
    <property type="match status" value="1"/>
</dbReference>
<dbReference type="GO" id="GO:0016639">
    <property type="term" value="F:oxidoreductase activity, acting on the CH-NH2 group of donors, NAD or NADP as acceptor"/>
    <property type="evidence" value="ECO:0007669"/>
    <property type="project" value="InterPro"/>
</dbReference>
<dbReference type="Gene3D" id="3.40.50.720">
    <property type="entry name" value="NAD(P)-binding Rossmann-like Domain"/>
    <property type="match status" value="1"/>
</dbReference>
<dbReference type="PRINTS" id="PR00082">
    <property type="entry name" value="GLFDHDRGNASE"/>
</dbReference>
<evidence type="ECO:0000259" key="7">
    <source>
        <dbReference type="SMART" id="SM00839"/>
    </source>
</evidence>
<evidence type="ECO:0000313" key="8">
    <source>
        <dbReference type="EMBL" id="BBH52883.1"/>
    </source>
</evidence>